<dbReference type="Pfam" id="PF00078">
    <property type="entry name" value="RVT_1"/>
    <property type="match status" value="1"/>
</dbReference>
<dbReference type="InterPro" id="IPR051083">
    <property type="entry name" value="GrpII_Intron_Splice-Mob/Def"/>
</dbReference>
<dbReference type="EC" id="2.7.7.49" evidence="2"/>
<keyword evidence="3" id="KW-1185">Reference proteome</keyword>
<proteinExistence type="predicted"/>
<accession>A0ABV4RB44</accession>
<dbReference type="InterPro" id="IPR000477">
    <property type="entry name" value="RT_dom"/>
</dbReference>
<feature type="domain" description="Reverse transcriptase" evidence="1">
    <location>
        <begin position="91"/>
        <end position="322"/>
    </location>
</feature>
<evidence type="ECO:0000313" key="3">
    <source>
        <dbReference type="Proteomes" id="UP001569904"/>
    </source>
</evidence>
<evidence type="ECO:0000259" key="1">
    <source>
        <dbReference type="PROSITE" id="PS50878"/>
    </source>
</evidence>
<name>A0ABV4RB44_9ACTN</name>
<dbReference type="InterPro" id="IPR013597">
    <property type="entry name" value="Mat_intron_G2"/>
</dbReference>
<evidence type="ECO:0000313" key="2">
    <source>
        <dbReference type="EMBL" id="MFA1559428.1"/>
    </source>
</evidence>
<dbReference type="Proteomes" id="UP001569904">
    <property type="component" value="Unassembled WGS sequence"/>
</dbReference>
<sequence length="463" mass="52744">MSAGQAITAASGSRRLSVPRDPVRALQHVLYRAAKADPGRRFHALMDKVYRRDVLQRAWVTVRANNGAPGIDRTTLAEVEEYGIARLLDELAAELREGRYRPLPARRVLIPKPGVRDEWRPLSIPAVRDRVVQAALKIVFEPVFEADMLDCSFGFRPRRSAHDALQVLIDEQAKGRRWVVETDIASCFTAIPHDELMRAVEERVCDRTVLKLLRQILRAGVMQDGQVRREVTGSPQGGVISPVLCNVYLHRLDRAWDEADGVLVRYADDLIAMCWSRSQAERALARLTELLAGLGLEPKAAKTRIVHLEVGGEGLDFLGFHHRLVRSRGVNGKRGFVFLARWPADKAMRHARDRIREITDRSRLPRRPEAIAEDLNRFLRGWAAYFKYGHSAERLSKIRRFAQWRLARFVSKKHRRSAKFGWWVMSNARPIDLGLISLYGIVVAPRAGKPWRVRPNAGGERRR</sequence>
<dbReference type="NCBIfam" id="TIGR04416">
    <property type="entry name" value="group_II_RT_mat"/>
    <property type="match status" value="1"/>
</dbReference>
<dbReference type="RefSeq" id="WP_371946446.1">
    <property type="nucleotide sequence ID" value="NZ_JAXCEH010000061.1"/>
</dbReference>
<dbReference type="PANTHER" id="PTHR34047">
    <property type="entry name" value="NUCLEAR INTRON MATURASE 1, MITOCHONDRIAL-RELATED"/>
    <property type="match status" value="1"/>
</dbReference>
<dbReference type="Pfam" id="PF08388">
    <property type="entry name" value="GIIM"/>
    <property type="match status" value="1"/>
</dbReference>
<dbReference type="PROSITE" id="PS50878">
    <property type="entry name" value="RT_POL"/>
    <property type="match status" value="1"/>
</dbReference>
<organism evidence="2 3">
    <name type="scientific">Actinomadura chokoriensis</name>
    <dbReference type="NCBI Taxonomy" id="454156"/>
    <lineage>
        <taxon>Bacteria</taxon>
        <taxon>Bacillati</taxon>
        <taxon>Actinomycetota</taxon>
        <taxon>Actinomycetes</taxon>
        <taxon>Streptosporangiales</taxon>
        <taxon>Thermomonosporaceae</taxon>
        <taxon>Actinomadura</taxon>
    </lineage>
</organism>
<dbReference type="SUPFAM" id="SSF56672">
    <property type="entry name" value="DNA/RNA polymerases"/>
    <property type="match status" value="1"/>
</dbReference>
<keyword evidence="2" id="KW-0548">Nucleotidyltransferase</keyword>
<dbReference type="GO" id="GO:0003964">
    <property type="term" value="F:RNA-directed DNA polymerase activity"/>
    <property type="evidence" value="ECO:0007669"/>
    <property type="project" value="UniProtKB-KW"/>
</dbReference>
<protein>
    <submittedName>
        <fullName evidence="2">Group II intron reverse transcriptase/maturase</fullName>
        <ecNumber evidence="2">2.7.7.49</ecNumber>
    </submittedName>
</protein>
<dbReference type="InterPro" id="IPR030931">
    <property type="entry name" value="Group_II_RT_mat"/>
</dbReference>
<dbReference type="InterPro" id="IPR043502">
    <property type="entry name" value="DNA/RNA_pol_sf"/>
</dbReference>
<keyword evidence="2" id="KW-0695">RNA-directed DNA polymerase</keyword>
<reference evidence="2 3" key="1">
    <citation type="submission" date="2023-11" db="EMBL/GenBank/DDBJ databases">
        <title>Actinomadura monticuli sp. nov., isolated from volcanic ash.</title>
        <authorList>
            <person name="Lee S.D."/>
            <person name="Yang H."/>
            <person name="Kim I.S."/>
        </authorList>
    </citation>
    <scope>NUCLEOTIDE SEQUENCE [LARGE SCALE GENOMIC DNA]</scope>
    <source>
        <strain evidence="2 3">DSM 45346</strain>
    </source>
</reference>
<keyword evidence="2" id="KW-0808">Transferase</keyword>
<dbReference type="PANTHER" id="PTHR34047:SF8">
    <property type="entry name" value="PROTEIN YKFC"/>
    <property type="match status" value="1"/>
</dbReference>
<dbReference type="CDD" id="cd01651">
    <property type="entry name" value="RT_G2_intron"/>
    <property type="match status" value="1"/>
</dbReference>
<gene>
    <name evidence="2" type="primary">ltrA</name>
    <name evidence="2" type="ORF">SM436_37565</name>
</gene>
<dbReference type="EMBL" id="JAXCEH010000061">
    <property type="protein sequence ID" value="MFA1559428.1"/>
    <property type="molecule type" value="Genomic_DNA"/>
</dbReference>
<comment type="caution">
    <text evidence="2">The sequence shown here is derived from an EMBL/GenBank/DDBJ whole genome shotgun (WGS) entry which is preliminary data.</text>
</comment>